<comment type="caution">
    <text evidence="3">The sequence shown here is derived from an EMBL/GenBank/DDBJ whole genome shotgun (WGS) entry which is preliminary data.</text>
</comment>
<organism evidence="3 4">
    <name type="scientific">Nannocystis radixulma</name>
    <dbReference type="NCBI Taxonomy" id="2995305"/>
    <lineage>
        <taxon>Bacteria</taxon>
        <taxon>Pseudomonadati</taxon>
        <taxon>Myxococcota</taxon>
        <taxon>Polyangia</taxon>
        <taxon>Nannocystales</taxon>
        <taxon>Nannocystaceae</taxon>
        <taxon>Nannocystis</taxon>
    </lineage>
</organism>
<evidence type="ECO:0000313" key="3">
    <source>
        <dbReference type="EMBL" id="MDC0667759.1"/>
    </source>
</evidence>
<reference evidence="3 4" key="1">
    <citation type="submission" date="2022-11" db="EMBL/GenBank/DDBJ databases">
        <title>Minimal conservation of predation-associated metabolite biosynthetic gene clusters underscores biosynthetic potential of Myxococcota including descriptions for ten novel species: Archangium lansinium sp. nov., Myxococcus landrumus sp. nov., Nannocystis bai.</title>
        <authorList>
            <person name="Ahearne A."/>
            <person name="Stevens C."/>
            <person name="Dowd S."/>
        </authorList>
    </citation>
    <scope>NUCLEOTIDE SEQUENCE [LARGE SCALE GENOMIC DNA]</scope>
    <source>
        <strain evidence="3 4">NCELM</strain>
    </source>
</reference>
<proteinExistence type="predicted"/>
<gene>
    <name evidence="3" type="ORF">POL58_08425</name>
</gene>
<keyword evidence="1" id="KW-0521">NADP</keyword>
<name>A0ABT5B0Y1_9BACT</name>
<accession>A0ABT5B0Y1</accession>
<dbReference type="PANTHER" id="PTHR48106:SF18">
    <property type="entry name" value="QUINONE OXIDOREDUCTASE PIG3"/>
    <property type="match status" value="1"/>
</dbReference>
<dbReference type="Gene3D" id="3.90.180.10">
    <property type="entry name" value="Medium-chain alcohol dehydrogenases, catalytic domain"/>
    <property type="match status" value="1"/>
</dbReference>
<evidence type="ECO:0000313" key="4">
    <source>
        <dbReference type="Proteomes" id="UP001217838"/>
    </source>
</evidence>
<dbReference type="SUPFAM" id="SSF50129">
    <property type="entry name" value="GroES-like"/>
    <property type="match status" value="1"/>
</dbReference>
<dbReference type="InterPro" id="IPR011032">
    <property type="entry name" value="GroES-like_sf"/>
</dbReference>
<keyword evidence="4" id="KW-1185">Reference proteome</keyword>
<protein>
    <submittedName>
        <fullName evidence="3">Zinc-binding dehydrogenase</fullName>
    </submittedName>
</protein>
<dbReference type="RefSeq" id="WP_271996104.1">
    <property type="nucleotide sequence ID" value="NZ_JAQNDN010000002.1"/>
</dbReference>
<evidence type="ECO:0000256" key="2">
    <source>
        <dbReference type="ARBA" id="ARBA00023002"/>
    </source>
</evidence>
<sequence>MTYRARVFALYAGTPGDTLDAELVDETIDLPRPQGDQLIAEPIYGCWAGNMTHALQRRPADICRQRNEPKVVLGNSGVVRVLDVGPDVRDLRPGQLCLLFSASVLDAHGYPIKAFAYDAPGTMGCLATRMLLRAHELLALPDGTRHDLARWAAFSGASITAWSNWELAFGTLRLQLHADELPAPHVWGWGGGTTLATLDLARRHGCRTVQLSADPGRRALIERAGVTALARDQFPALAFDEPRFASDLAYRRAYLDSEAAFLREVERRTGGEGVHVFVDYIGQPVWRATLKALARQGVVTTAGWKLGMSLGHLRATECIARHQFIHTHFARRSQGLAAVAWAEAHDWLPEADPPVAFDRVPELARAHADGRTGFYPIFAVNPL</sequence>
<dbReference type="PANTHER" id="PTHR48106">
    <property type="entry name" value="QUINONE OXIDOREDUCTASE PIG3-RELATED"/>
    <property type="match status" value="1"/>
</dbReference>
<dbReference type="Proteomes" id="UP001217838">
    <property type="component" value="Unassembled WGS sequence"/>
</dbReference>
<dbReference type="InterPro" id="IPR036291">
    <property type="entry name" value="NAD(P)-bd_dom_sf"/>
</dbReference>
<keyword evidence="2" id="KW-0560">Oxidoreductase</keyword>
<evidence type="ECO:0000256" key="1">
    <source>
        <dbReference type="ARBA" id="ARBA00022857"/>
    </source>
</evidence>
<dbReference type="EMBL" id="JAQNDN010000002">
    <property type="protein sequence ID" value="MDC0667759.1"/>
    <property type="molecule type" value="Genomic_DNA"/>
</dbReference>
<dbReference type="Gene3D" id="3.40.50.720">
    <property type="entry name" value="NAD(P)-binding Rossmann-like Domain"/>
    <property type="match status" value="1"/>
</dbReference>
<dbReference type="SUPFAM" id="SSF51735">
    <property type="entry name" value="NAD(P)-binding Rossmann-fold domains"/>
    <property type="match status" value="1"/>
</dbReference>